<dbReference type="Proteomes" id="UP000294832">
    <property type="component" value="Unassembled WGS sequence"/>
</dbReference>
<evidence type="ECO:0000313" key="1">
    <source>
        <dbReference type="EMBL" id="TCN86773.1"/>
    </source>
</evidence>
<evidence type="ECO:0000313" key="2">
    <source>
        <dbReference type="Proteomes" id="UP000294832"/>
    </source>
</evidence>
<dbReference type="PROSITE" id="PS51257">
    <property type="entry name" value="PROKAR_LIPOPROTEIN"/>
    <property type="match status" value="1"/>
</dbReference>
<protein>
    <recommendedName>
        <fullName evidence="3">Lipoprotein</fullName>
    </recommendedName>
</protein>
<name>A0A4V2RSP7_9GAMM</name>
<reference evidence="1 2" key="1">
    <citation type="submission" date="2019-03" db="EMBL/GenBank/DDBJ databases">
        <title>Freshwater and sediment microbial communities from various areas in North America, analyzing microbe dynamics in response to fracking.</title>
        <authorList>
            <person name="Lamendella R."/>
        </authorList>
    </citation>
    <scope>NUCLEOTIDE SEQUENCE [LARGE SCALE GENOMIC DNA]</scope>
    <source>
        <strain evidence="1 2">74A</strain>
    </source>
</reference>
<sequence length="291" mass="31982">MTKKLTAIILAAGLASGCATTTNSYQYKGDHSRAYNLAQAGGLYDARDYDIPRDQRDSVISKGWDVSGDALLFNSGHGLGLNWGKSLGLGVLTSAFAPQGVMERDSVFGWLPETKAGNAREAWELMSSTLLDGIEKTLRKANVKYVVDNRNLHQDFPLMSEYIFSSVRIVDPEHGCPDWESANRDYDQSCYVATTVYAPTEEPRKVPDFLMAGQNGYGFYANDEADYSRIKVNIPKGSNLDKNQLLAGISYELPSWAFIFVASQKLDTDGYTAPVILTTGKAELFITPDQG</sequence>
<keyword evidence="2" id="KW-1185">Reference proteome</keyword>
<dbReference type="EMBL" id="SLWF01000006">
    <property type="protein sequence ID" value="TCN86773.1"/>
    <property type="molecule type" value="Genomic_DNA"/>
</dbReference>
<organism evidence="1 2">
    <name type="scientific">Shewanella fodinae</name>
    <dbReference type="NCBI Taxonomy" id="552357"/>
    <lineage>
        <taxon>Bacteria</taxon>
        <taxon>Pseudomonadati</taxon>
        <taxon>Pseudomonadota</taxon>
        <taxon>Gammaproteobacteria</taxon>
        <taxon>Alteromonadales</taxon>
        <taxon>Shewanellaceae</taxon>
        <taxon>Shewanella</taxon>
    </lineage>
</organism>
<dbReference type="AlphaFoldDB" id="A0A4V2RSP7"/>
<dbReference type="RefSeq" id="WP_046127288.1">
    <property type="nucleotide sequence ID" value="NZ_SLWF01000006.1"/>
</dbReference>
<gene>
    <name evidence="1" type="ORF">EDC91_10648</name>
</gene>
<proteinExistence type="predicted"/>
<comment type="caution">
    <text evidence="1">The sequence shown here is derived from an EMBL/GenBank/DDBJ whole genome shotgun (WGS) entry which is preliminary data.</text>
</comment>
<evidence type="ECO:0008006" key="3">
    <source>
        <dbReference type="Google" id="ProtNLM"/>
    </source>
</evidence>
<dbReference type="OrthoDB" id="6190737at2"/>
<accession>A0A4V2RSP7</accession>